<gene>
    <name evidence="3" type="ORF">HGRIS_007693</name>
</gene>
<evidence type="ECO:0000313" key="4">
    <source>
        <dbReference type="Proteomes" id="UP001556367"/>
    </source>
</evidence>
<dbReference type="InterPro" id="IPR002347">
    <property type="entry name" value="SDR_fam"/>
</dbReference>
<comment type="caution">
    <text evidence="3">The sequence shown here is derived from an EMBL/GenBank/DDBJ whole genome shotgun (WGS) entry which is preliminary data.</text>
</comment>
<protein>
    <recommendedName>
        <fullName evidence="5">NAD(P)-binding protein</fullName>
    </recommendedName>
</protein>
<evidence type="ECO:0000313" key="3">
    <source>
        <dbReference type="EMBL" id="KAL0950938.1"/>
    </source>
</evidence>
<accession>A0ABR3J616</accession>
<organism evidence="3 4">
    <name type="scientific">Hohenbuehelia grisea</name>
    <dbReference type="NCBI Taxonomy" id="104357"/>
    <lineage>
        <taxon>Eukaryota</taxon>
        <taxon>Fungi</taxon>
        <taxon>Dikarya</taxon>
        <taxon>Basidiomycota</taxon>
        <taxon>Agaricomycotina</taxon>
        <taxon>Agaricomycetes</taxon>
        <taxon>Agaricomycetidae</taxon>
        <taxon>Agaricales</taxon>
        <taxon>Pleurotineae</taxon>
        <taxon>Pleurotaceae</taxon>
        <taxon>Hohenbuehelia</taxon>
    </lineage>
</organism>
<comment type="similarity">
    <text evidence="1">Belongs to the short-chain dehydrogenases/reductases (SDR) family.</text>
</comment>
<dbReference type="EMBL" id="JASNQZ010000011">
    <property type="protein sequence ID" value="KAL0950938.1"/>
    <property type="molecule type" value="Genomic_DNA"/>
</dbReference>
<sequence length="213" mass="23350">MPSLNDSKCILVTGATAGIGRVLALRIKDLPSKPKVIVTGRRKERLDELASQGFETVQVDLDTDKTGIKKFVDGLLAKYPDLDAAILNAGKQVETWWTATPEKPVDLDSLASEMNVNYTSIVATITYLLPHFHKLASEGKPTIIAPVTSGLVSKPQRNPTRFLIHSMGLLRASSLDLGLRTTLPRRPLCIHFASPCKRSFMGPTFMSSRSAHR</sequence>
<evidence type="ECO:0000256" key="2">
    <source>
        <dbReference type="ARBA" id="ARBA00023002"/>
    </source>
</evidence>
<evidence type="ECO:0000256" key="1">
    <source>
        <dbReference type="ARBA" id="ARBA00006484"/>
    </source>
</evidence>
<evidence type="ECO:0008006" key="5">
    <source>
        <dbReference type="Google" id="ProtNLM"/>
    </source>
</evidence>
<dbReference type="InterPro" id="IPR036291">
    <property type="entry name" value="NAD(P)-bd_dom_sf"/>
</dbReference>
<reference evidence="4" key="1">
    <citation type="submission" date="2024-06" db="EMBL/GenBank/DDBJ databases">
        <title>Multi-omics analyses provide insights into the biosynthesis of the anticancer antibiotic pleurotin in Hohenbuehelia grisea.</title>
        <authorList>
            <person name="Weaver J.A."/>
            <person name="Alberti F."/>
        </authorList>
    </citation>
    <scope>NUCLEOTIDE SEQUENCE [LARGE SCALE GENOMIC DNA]</scope>
    <source>
        <strain evidence="4">T-177</strain>
    </source>
</reference>
<dbReference type="Proteomes" id="UP001556367">
    <property type="component" value="Unassembled WGS sequence"/>
</dbReference>
<proteinExistence type="inferred from homology"/>
<dbReference type="Pfam" id="PF00106">
    <property type="entry name" value="adh_short"/>
    <property type="match status" value="1"/>
</dbReference>
<dbReference type="Gene3D" id="3.40.50.720">
    <property type="entry name" value="NAD(P)-binding Rossmann-like Domain"/>
    <property type="match status" value="1"/>
</dbReference>
<keyword evidence="4" id="KW-1185">Reference proteome</keyword>
<name>A0ABR3J616_9AGAR</name>
<keyword evidence="2" id="KW-0560">Oxidoreductase</keyword>
<dbReference type="PANTHER" id="PTHR43669:SF3">
    <property type="entry name" value="ALCOHOL DEHYDROGENASE, PUTATIVE (AFU_ORTHOLOGUE AFUA_3G03445)-RELATED"/>
    <property type="match status" value="1"/>
</dbReference>
<dbReference type="SUPFAM" id="SSF51735">
    <property type="entry name" value="NAD(P)-binding Rossmann-fold domains"/>
    <property type="match status" value="1"/>
</dbReference>
<dbReference type="PANTHER" id="PTHR43669">
    <property type="entry name" value="5-KETO-D-GLUCONATE 5-REDUCTASE"/>
    <property type="match status" value="1"/>
</dbReference>